<keyword evidence="2" id="KW-1185">Reference proteome</keyword>
<reference evidence="2" key="1">
    <citation type="journal article" date="2019" name="Toxins">
        <title>Detection of Abrin-Like and Prepropulchellin-Like Toxin Genes and Transcripts Using Whole Genome Sequencing and Full-Length Transcript Sequencing of Abrus precatorius.</title>
        <authorList>
            <person name="Hovde B.T."/>
            <person name="Daligault H.E."/>
            <person name="Hanschen E.R."/>
            <person name="Kunde Y.A."/>
            <person name="Johnson M.B."/>
            <person name="Starkenburg S.R."/>
            <person name="Johnson S.L."/>
        </authorList>
    </citation>
    <scope>NUCLEOTIDE SEQUENCE [LARGE SCALE GENOMIC DNA]</scope>
</reference>
<dbReference type="PROSITE" id="PS51186">
    <property type="entry name" value="GNAT"/>
    <property type="match status" value="1"/>
</dbReference>
<dbReference type="OrthoDB" id="630895at2759"/>
<dbReference type="Pfam" id="PF13302">
    <property type="entry name" value="Acetyltransf_3"/>
    <property type="match status" value="1"/>
</dbReference>
<proteinExistence type="predicted"/>
<dbReference type="KEGG" id="aprc:113862051"/>
<dbReference type="PANTHER" id="PTHR46067">
    <property type="entry name" value="ACYL-COA N-ACYLTRANSFERASES (NAT) SUPERFAMILY PROTEIN"/>
    <property type="match status" value="1"/>
</dbReference>
<gene>
    <name evidence="3" type="primary">LOC113862051</name>
</gene>
<evidence type="ECO:0000313" key="3">
    <source>
        <dbReference type="RefSeq" id="XP_027351010.1"/>
    </source>
</evidence>
<evidence type="ECO:0000259" key="1">
    <source>
        <dbReference type="PROSITE" id="PS51186"/>
    </source>
</evidence>
<dbReference type="Proteomes" id="UP000694853">
    <property type="component" value="Unplaced"/>
</dbReference>
<dbReference type="RefSeq" id="XP_027351010.1">
    <property type="nucleotide sequence ID" value="XM_027495209.1"/>
</dbReference>
<dbReference type="InterPro" id="IPR016181">
    <property type="entry name" value="Acyl_CoA_acyltransferase"/>
</dbReference>
<dbReference type="Gene3D" id="3.40.630.30">
    <property type="match status" value="1"/>
</dbReference>
<dbReference type="AlphaFoldDB" id="A0A8B8L494"/>
<dbReference type="GO" id="GO:0016747">
    <property type="term" value="F:acyltransferase activity, transferring groups other than amino-acyl groups"/>
    <property type="evidence" value="ECO:0007669"/>
    <property type="project" value="InterPro"/>
</dbReference>
<dbReference type="InterPro" id="IPR000182">
    <property type="entry name" value="GNAT_dom"/>
</dbReference>
<name>A0A8B8L494_ABRPR</name>
<dbReference type="PANTHER" id="PTHR46067:SF9">
    <property type="entry name" value="ACETYLTRANSFERASE (GNAT) DOMAIN PROTEIN"/>
    <property type="match status" value="1"/>
</dbReference>
<dbReference type="SUPFAM" id="SSF55729">
    <property type="entry name" value="Acyl-CoA N-acyltransferases (Nat)"/>
    <property type="match status" value="1"/>
</dbReference>
<organism evidence="2 3">
    <name type="scientific">Abrus precatorius</name>
    <name type="common">Indian licorice</name>
    <name type="synonym">Glycine abrus</name>
    <dbReference type="NCBI Taxonomy" id="3816"/>
    <lineage>
        <taxon>Eukaryota</taxon>
        <taxon>Viridiplantae</taxon>
        <taxon>Streptophyta</taxon>
        <taxon>Embryophyta</taxon>
        <taxon>Tracheophyta</taxon>
        <taxon>Spermatophyta</taxon>
        <taxon>Magnoliopsida</taxon>
        <taxon>eudicotyledons</taxon>
        <taxon>Gunneridae</taxon>
        <taxon>Pentapetalae</taxon>
        <taxon>rosids</taxon>
        <taxon>fabids</taxon>
        <taxon>Fabales</taxon>
        <taxon>Fabaceae</taxon>
        <taxon>Papilionoideae</taxon>
        <taxon>50 kb inversion clade</taxon>
        <taxon>NPAAA clade</taxon>
        <taxon>indigoferoid/millettioid clade</taxon>
        <taxon>Abreae</taxon>
        <taxon>Abrus</taxon>
    </lineage>
</organism>
<dbReference type="GeneID" id="113862051"/>
<accession>A0A8B8L494</accession>
<feature type="domain" description="N-acetyltransferase" evidence="1">
    <location>
        <begin position="8"/>
        <end position="169"/>
    </location>
</feature>
<protein>
    <submittedName>
        <fullName evidence="3">Uncharacterized protein LOC113862051</fullName>
    </submittedName>
</protein>
<reference evidence="3" key="2">
    <citation type="submission" date="2025-08" db="UniProtKB">
        <authorList>
            <consortium name="RefSeq"/>
        </authorList>
    </citation>
    <scope>IDENTIFICATION</scope>
    <source>
        <tissue evidence="3">Young leaves</tissue>
    </source>
</reference>
<sequence length="179" mass="20190">MAMNLSSITLRPFKLSDVDDFMLVAGDDRVNCYTRRDTFVSREQALTFIRDVCMPHPWTRSISVEDKTIGYVSVTVGSDEAKCRAEIGYAIAAKYWGQGFGTKALKMAVSQVFKDFPHLVRIEAFVVPQNKASQRVLEKVGFLKEGVLRKYAYVKGSVKDVVVFSLVLEDTHLQTKLEI</sequence>
<dbReference type="CDD" id="cd04301">
    <property type="entry name" value="NAT_SF"/>
    <property type="match status" value="1"/>
</dbReference>
<evidence type="ECO:0000313" key="2">
    <source>
        <dbReference type="Proteomes" id="UP000694853"/>
    </source>
</evidence>